<organism evidence="2">
    <name type="scientific">Compsopogon caeruleus</name>
    <dbReference type="NCBI Taxonomy" id="31354"/>
    <lineage>
        <taxon>Eukaryota</taxon>
        <taxon>Rhodophyta</taxon>
        <taxon>Compsopogonophyceae</taxon>
        <taxon>Compsopogonales</taxon>
        <taxon>Compsopogonaceae</taxon>
        <taxon>Compsopogon</taxon>
    </lineage>
</organism>
<evidence type="ECO:0000313" key="2">
    <source>
        <dbReference type="EMBL" id="CAD9223869.1"/>
    </source>
</evidence>
<feature type="coiled-coil region" evidence="1">
    <location>
        <begin position="24"/>
        <end position="79"/>
    </location>
</feature>
<keyword evidence="1" id="KW-0175">Coiled coil</keyword>
<evidence type="ECO:0000256" key="1">
    <source>
        <dbReference type="SAM" id="Coils"/>
    </source>
</evidence>
<sequence>MGTAVGKRRKWDKEVLLIDTIRHIQRQDEFLAELDEKVERTRREQEEMQSERVELRNDKQFLRKELELVREENTKLRTDIVNLFQSLGDEASLPSKLDLLGKLNRPDITAANLPPSSMRNQKEIGACISQFQEVNGIFETETSTAGEQFLL</sequence>
<proteinExistence type="predicted"/>
<name>A0A7S1T653_9RHOD</name>
<reference evidence="2" key="1">
    <citation type="submission" date="2021-01" db="EMBL/GenBank/DDBJ databases">
        <authorList>
            <person name="Corre E."/>
            <person name="Pelletier E."/>
            <person name="Niang G."/>
            <person name="Scheremetjew M."/>
            <person name="Finn R."/>
            <person name="Kale V."/>
            <person name="Holt S."/>
            <person name="Cochrane G."/>
            <person name="Meng A."/>
            <person name="Brown T."/>
            <person name="Cohen L."/>
        </authorList>
    </citation>
    <scope>NUCLEOTIDE SEQUENCE</scope>
    <source>
        <strain evidence="2">SAG 36.94</strain>
    </source>
</reference>
<gene>
    <name evidence="2" type="ORF">CCAE0312_LOCUS839</name>
</gene>
<dbReference type="AlphaFoldDB" id="A0A7S1T653"/>
<accession>A0A7S1T653</accession>
<protein>
    <submittedName>
        <fullName evidence="2">Uncharacterized protein</fullName>
    </submittedName>
</protein>
<dbReference type="EMBL" id="HBGH01001632">
    <property type="protein sequence ID" value="CAD9223869.1"/>
    <property type="molecule type" value="Transcribed_RNA"/>
</dbReference>